<organism evidence="2 3">
    <name type="scientific">Latilactobacillus sakei</name>
    <name type="common">Lactobacillus sakei</name>
    <dbReference type="NCBI Taxonomy" id="1599"/>
    <lineage>
        <taxon>Bacteria</taxon>
        <taxon>Bacillati</taxon>
        <taxon>Bacillota</taxon>
        <taxon>Bacilli</taxon>
        <taxon>Lactobacillales</taxon>
        <taxon>Lactobacillaceae</taxon>
        <taxon>Latilactobacillus</taxon>
    </lineage>
</organism>
<dbReference type="Proteomes" id="UP000239650">
    <property type="component" value="Unassembled WGS sequence"/>
</dbReference>
<dbReference type="GeneID" id="57132979"/>
<dbReference type="EMBL" id="OKRC01000010">
    <property type="protein sequence ID" value="SPE22946.1"/>
    <property type="molecule type" value="Genomic_DNA"/>
</dbReference>
<feature type="domain" description="WxL" evidence="1">
    <location>
        <begin position="58"/>
        <end position="289"/>
    </location>
</feature>
<evidence type="ECO:0000313" key="2">
    <source>
        <dbReference type="EMBL" id="SPE22946.1"/>
    </source>
</evidence>
<gene>
    <name evidence="2" type="ORF">LAS9267_01846</name>
</gene>
<dbReference type="Pfam" id="PF13731">
    <property type="entry name" value="WxL"/>
    <property type="match status" value="1"/>
</dbReference>
<comment type="caution">
    <text evidence="2">The sequence shown here is derived from an EMBL/GenBank/DDBJ whole genome shotgun (WGS) entry which is preliminary data.</text>
</comment>
<dbReference type="AlphaFoldDB" id="A0A9N7IZA6"/>
<dbReference type="RefSeq" id="WP_035145592.1">
    <property type="nucleotide sequence ID" value="NZ_BJLN01000014.1"/>
</dbReference>
<name>A0A9N7IZA6_LATSK</name>
<sequence length="294" mass="31487">MKFTKLTSAALTAGTILSILAPTATFAATAEHDADANGGTELPMSDKTEVGISFGDNTDNGNTGYLRLQMVPHVLDFGNHTEFLSQYPTFDATGHNVSTDSNDRHASYKNTDTNLTATLNTEDPKLEDVKGKAWATVVDKQVTRENNDPEGETAKTTKKSGTWQLKVKSDDALTATENGETINNANLLLKNTAYGRTLDVPKLTNEAQDSGFQADTTIDNDDVSTITNNVSLSLDGTSPEVEVANAADSEGQGANVFGWDRSDINLTLPKDSKVGNNIYTAHLTWTLYTGVTAS</sequence>
<proteinExistence type="predicted"/>
<reference evidence="2 3" key="1">
    <citation type="submission" date="2018-02" db="EMBL/GenBank/DDBJ databases">
        <authorList>
            <person name="Rodrigo-Torres L."/>
            <person name="Arahal R. D."/>
            <person name="Lucena T."/>
        </authorList>
    </citation>
    <scope>NUCLEOTIDE SEQUENCE [LARGE SCALE GENOMIC DNA]</scope>
    <source>
        <strain evidence="2 3">CECT 9267</strain>
    </source>
</reference>
<accession>A0A9N7IZA6</accession>
<evidence type="ECO:0000259" key="1">
    <source>
        <dbReference type="Pfam" id="PF13731"/>
    </source>
</evidence>
<evidence type="ECO:0000313" key="3">
    <source>
        <dbReference type="Proteomes" id="UP000239650"/>
    </source>
</evidence>
<protein>
    <recommendedName>
        <fullName evidence="1">WxL domain-containing protein</fullName>
    </recommendedName>
</protein>
<dbReference type="InterPro" id="IPR027994">
    <property type="entry name" value="WxL_dom"/>
</dbReference>